<dbReference type="SUPFAM" id="SSF49879">
    <property type="entry name" value="SMAD/FHA domain"/>
    <property type="match status" value="1"/>
</dbReference>
<reference evidence="5" key="1">
    <citation type="journal article" date="2019" name="Int. J. Syst. Evol. Microbiol.">
        <title>The Global Catalogue of Microorganisms (GCM) 10K type strain sequencing project: providing services to taxonomists for standard genome sequencing and annotation.</title>
        <authorList>
            <consortium name="The Broad Institute Genomics Platform"/>
            <consortium name="The Broad Institute Genome Sequencing Center for Infectious Disease"/>
            <person name="Wu L."/>
            <person name="Ma J."/>
        </authorList>
    </citation>
    <scope>NUCLEOTIDE SEQUENCE [LARGE SCALE GENOMIC DNA]</scope>
    <source>
        <strain evidence="5">CGMCC 1.12778</strain>
    </source>
</reference>
<evidence type="ECO:0000256" key="2">
    <source>
        <dbReference type="SAM" id="MobiDB-lite"/>
    </source>
</evidence>
<evidence type="ECO:0000313" key="4">
    <source>
        <dbReference type="EMBL" id="GGH97948.1"/>
    </source>
</evidence>
<dbReference type="Gene3D" id="3.30.2320.60">
    <property type="entry name" value="FhaA, phosphopeptide-binding domain (DUF3662)"/>
    <property type="match status" value="1"/>
</dbReference>
<dbReference type="Gene3D" id="2.60.200.20">
    <property type="match status" value="1"/>
</dbReference>
<dbReference type="CDD" id="cd00060">
    <property type="entry name" value="FHA"/>
    <property type="match status" value="1"/>
</dbReference>
<dbReference type="InterPro" id="IPR042287">
    <property type="entry name" value="FhaA_N_sf"/>
</dbReference>
<dbReference type="RefSeq" id="WP_188572321.1">
    <property type="nucleotide sequence ID" value="NZ_BMFW01000015.1"/>
</dbReference>
<evidence type="ECO:0000256" key="1">
    <source>
        <dbReference type="ARBA" id="ARBA00022553"/>
    </source>
</evidence>
<dbReference type="PROSITE" id="PS50006">
    <property type="entry name" value="FHA_DOMAIN"/>
    <property type="match status" value="1"/>
</dbReference>
<protein>
    <submittedName>
        <fullName evidence="4">Phosphopeptide-binding protein</fullName>
    </submittedName>
</protein>
<feature type="region of interest" description="Disordered" evidence="2">
    <location>
        <begin position="117"/>
        <end position="148"/>
    </location>
</feature>
<sequence length="250" mass="26965">MGLLDKVERGIEKAVRGVFSTGSKAQVEPVEIASRLRREVDHKALTVAAGRTLVPNVFDVQLSEDDFGRAQEWGTPLAEELCDVVINHVRSQGYILQGPVRISFRRETGLRAGDFEIASSTEKSQGTGDAQPQPYARPNVPAAPSRQPVRLQPVLDIDGQRYSLNAPSIVLGRSSEADIHIEDTGVSRRHLEIRTANGITSAVDLGSTNGSYVNGQKVSGSTELTDGSTITMGRTKIIFRLLPANQGGHA</sequence>
<feature type="compositionally biased region" description="Polar residues" evidence="2">
    <location>
        <begin position="118"/>
        <end position="130"/>
    </location>
</feature>
<proteinExistence type="predicted"/>
<gene>
    <name evidence="4" type="ORF">GCM10007170_29360</name>
</gene>
<dbReference type="Pfam" id="PF00498">
    <property type="entry name" value="FHA"/>
    <property type="match status" value="1"/>
</dbReference>
<dbReference type="Proteomes" id="UP000643279">
    <property type="component" value="Unassembled WGS sequence"/>
</dbReference>
<dbReference type="SMART" id="SM00240">
    <property type="entry name" value="FHA"/>
    <property type="match status" value="1"/>
</dbReference>
<dbReference type="Pfam" id="PF12401">
    <property type="entry name" value="FhaA_N"/>
    <property type="match status" value="1"/>
</dbReference>
<evidence type="ECO:0000259" key="3">
    <source>
        <dbReference type="PROSITE" id="PS50006"/>
    </source>
</evidence>
<feature type="domain" description="FHA" evidence="3">
    <location>
        <begin position="169"/>
        <end position="218"/>
    </location>
</feature>
<dbReference type="InterPro" id="IPR022128">
    <property type="entry name" value="FhaA_N"/>
</dbReference>
<organism evidence="4 5">
    <name type="scientific">Arthrobacter liuii</name>
    <dbReference type="NCBI Taxonomy" id="1476996"/>
    <lineage>
        <taxon>Bacteria</taxon>
        <taxon>Bacillati</taxon>
        <taxon>Actinomycetota</taxon>
        <taxon>Actinomycetes</taxon>
        <taxon>Micrococcales</taxon>
        <taxon>Micrococcaceae</taxon>
        <taxon>Arthrobacter</taxon>
    </lineage>
</organism>
<dbReference type="InterPro" id="IPR050923">
    <property type="entry name" value="Cell_Proc_Reg/RNA_Proc"/>
</dbReference>
<dbReference type="EMBL" id="BMFW01000015">
    <property type="protein sequence ID" value="GGH97948.1"/>
    <property type="molecule type" value="Genomic_DNA"/>
</dbReference>
<dbReference type="PANTHER" id="PTHR23308">
    <property type="entry name" value="NUCLEAR INHIBITOR OF PROTEIN PHOSPHATASE-1"/>
    <property type="match status" value="1"/>
</dbReference>
<keyword evidence="1" id="KW-0597">Phosphoprotein</keyword>
<name>A0ABQ2AXD9_9MICC</name>
<dbReference type="InterPro" id="IPR000253">
    <property type="entry name" value="FHA_dom"/>
</dbReference>
<keyword evidence="5" id="KW-1185">Reference proteome</keyword>
<comment type="caution">
    <text evidence="4">The sequence shown here is derived from an EMBL/GenBank/DDBJ whole genome shotgun (WGS) entry which is preliminary data.</text>
</comment>
<accession>A0ABQ2AXD9</accession>
<evidence type="ECO:0000313" key="5">
    <source>
        <dbReference type="Proteomes" id="UP000643279"/>
    </source>
</evidence>
<dbReference type="InterPro" id="IPR008984">
    <property type="entry name" value="SMAD_FHA_dom_sf"/>
</dbReference>